<keyword evidence="4" id="KW-0732">Signal</keyword>
<comment type="caution">
    <text evidence="6">The sequence shown here is derived from an EMBL/GenBank/DDBJ whole genome shotgun (WGS) entry which is preliminary data.</text>
</comment>
<feature type="domain" description="Blue (type 1) copper" evidence="5">
    <location>
        <begin position="50"/>
        <end position="147"/>
    </location>
</feature>
<dbReference type="Proteomes" id="UP001219525">
    <property type="component" value="Unassembled WGS sequence"/>
</dbReference>
<organism evidence="6 7">
    <name type="scientific">Mycena pura</name>
    <dbReference type="NCBI Taxonomy" id="153505"/>
    <lineage>
        <taxon>Eukaryota</taxon>
        <taxon>Fungi</taxon>
        <taxon>Dikarya</taxon>
        <taxon>Basidiomycota</taxon>
        <taxon>Agaricomycotina</taxon>
        <taxon>Agaricomycetes</taxon>
        <taxon>Agaricomycetidae</taxon>
        <taxon>Agaricales</taxon>
        <taxon>Marasmiineae</taxon>
        <taxon>Mycenaceae</taxon>
        <taxon>Mycena</taxon>
    </lineage>
</organism>
<dbReference type="InterPro" id="IPR052953">
    <property type="entry name" value="Ser-rich/MCO-related"/>
</dbReference>
<feature type="chain" id="PRO_5041926157" description="Blue (type 1) copper domain-containing protein" evidence="4">
    <location>
        <begin position="18"/>
        <end position="227"/>
    </location>
</feature>
<dbReference type="GO" id="GO:0009055">
    <property type="term" value="F:electron transfer activity"/>
    <property type="evidence" value="ECO:0007669"/>
    <property type="project" value="InterPro"/>
</dbReference>
<dbReference type="EMBL" id="JARJCW010000011">
    <property type="protein sequence ID" value="KAJ7219057.1"/>
    <property type="molecule type" value="Genomic_DNA"/>
</dbReference>
<evidence type="ECO:0000256" key="1">
    <source>
        <dbReference type="ARBA" id="ARBA00022723"/>
    </source>
</evidence>
<protein>
    <recommendedName>
        <fullName evidence="5">Blue (type 1) copper domain-containing protein</fullName>
    </recommendedName>
</protein>
<reference evidence="6" key="1">
    <citation type="submission" date="2023-03" db="EMBL/GenBank/DDBJ databases">
        <title>Massive genome expansion in bonnet fungi (Mycena s.s.) driven by repeated elements and novel gene families across ecological guilds.</title>
        <authorList>
            <consortium name="Lawrence Berkeley National Laboratory"/>
            <person name="Harder C.B."/>
            <person name="Miyauchi S."/>
            <person name="Viragh M."/>
            <person name="Kuo A."/>
            <person name="Thoen E."/>
            <person name="Andreopoulos B."/>
            <person name="Lu D."/>
            <person name="Skrede I."/>
            <person name="Drula E."/>
            <person name="Henrissat B."/>
            <person name="Morin E."/>
            <person name="Kohler A."/>
            <person name="Barry K."/>
            <person name="LaButti K."/>
            <person name="Morin E."/>
            <person name="Salamov A."/>
            <person name="Lipzen A."/>
            <person name="Mereny Z."/>
            <person name="Hegedus B."/>
            <person name="Baldrian P."/>
            <person name="Stursova M."/>
            <person name="Weitz H."/>
            <person name="Taylor A."/>
            <person name="Grigoriev I.V."/>
            <person name="Nagy L.G."/>
            <person name="Martin F."/>
            <person name="Kauserud H."/>
        </authorList>
    </citation>
    <scope>NUCLEOTIDE SEQUENCE</scope>
    <source>
        <strain evidence="6">9144</strain>
    </source>
</reference>
<name>A0AAD6YK96_9AGAR</name>
<feature type="region of interest" description="Disordered" evidence="3">
    <location>
        <begin position="22"/>
        <end position="44"/>
    </location>
</feature>
<dbReference type="SUPFAM" id="SSF49503">
    <property type="entry name" value="Cupredoxins"/>
    <property type="match status" value="1"/>
</dbReference>
<proteinExistence type="predicted"/>
<evidence type="ECO:0000313" key="7">
    <source>
        <dbReference type="Proteomes" id="UP001219525"/>
    </source>
</evidence>
<dbReference type="AlphaFoldDB" id="A0AAD6YK96"/>
<dbReference type="PANTHER" id="PTHR34883:SF4">
    <property type="entry name" value="CUPREDOXIN"/>
    <property type="match status" value="1"/>
</dbReference>
<feature type="signal peptide" evidence="4">
    <location>
        <begin position="1"/>
        <end position="17"/>
    </location>
</feature>
<evidence type="ECO:0000256" key="3">
    <source>
        <dbReference type="SAM" id="MobiDB-lite"/>
    </source>
</evidence>
<accession>A0AAD6YK96</accession>
<keyword evidence="7" id="KW-1185">Reference proteome</keyword>
<evidence type="ECO:0000259" key="5">
    <source>
        <dbReference type="Pfam" id="PF00127"/>
    </source>
</evidence>
<feature type="compositionally biased region" description="Low complexity" evidence="3">
    <location>
        <begin position="25"/>
        <end position="34"/>
    </location>
</feature>
<evidence type="ECO:0000256" key="4">
    <source>
        <dbReference type="SAM" id="SignalP"/>
    </source>
</evidence>
<dbReference type="PANTHER" id="PTHR34883">
    <property type="entry name" value="SERINE-RICH PROTEIN, PUTATIVE-RELATED-RELATED"/>
    <property type="match status" value="1"/>
</dbReference>
<keyword evidence="2" id="KW-0186">Copper</keyword>
<evidence type="ECO:0000256" key="2">
    <source>
        <dbReference type="ARBA" id="ARBA00023008"/>
    </source>
</evidence>
<sequence length="227" mass="22360">MLFAAGFALLFSSLAAAQDYGGGPAPATTTTAGAPPVPSAPANSTGHVNVDVAANGKFVFNPNNFNASAGTVVTFFFPNAGLNHSVTQSSFADPCTHLAATANTSAGFDSGLTAGVQFSINITDDTKPIWFHCKQVTHCGLGMVGSINAPATGNNTFANFMSAALAIGTAEPTETDNGPVLSGVNAIATAAPSNTAGAAPPKSGSAMRVGTSIAAVLLGGAAVIAML</sequence>
<dbReference type="GO" id="GO:0005507">
    <property type="term" value="F:copper ion binding"/>
    <property type="evidence" value="ECO:0007669"/>
    <property type="project" value="InterPro"/>
</dbReference>
<dbReference type="InterPro" id="IPR000923">
    <property type="entry name" value="BlueCu_1"/>
</dbReference>
<dbReference type="Gene3D" id="2.60.40.420">
    <property type="entry name" value="Cupredoxins - blue copper proteins"/>
    <property type="match status" value="1"/>
</dbReference>
<keyword evidence="1" id="KW-0479">Metal-binding</keyword>
<gene>
    <name evidence="6" type="ORF">GGX14DRAFT_355930</name>
</gene>
<evidence type="ECO:0000313" key="6">
    <source>
        <dbReference type="EMBL" id="KAJ7219057.1"/>
    </source>
</evidence>
<dbReference type="InterPro" id="IPR008972">
    <property type="entry name" value="Cupredoxin"/>
</dbReference>
<dbReference type="Pfam" id="PF00127">
    <property type="entry name" value="Copper-bind"/>
    <property type="match status" value="1"/>
</dbReference>
<dbReference type="CDD" id="cd00920">
    <property type="entry name" value="Cupredoxin"/>
    <property type="match status" value="1"/>
</dbReference>